<feature type="transmembrane region" description="Helical" evidence="1">
    <location>
        <begin position="93"/>
        <end position="110"/>
    </location>
</feature>
<dbReference type="RefSeq" id="WP_088865587.1">
    <property type="nucleotide sequence ID" value="NZ_CP015101.1"/>
</dbReference>
<protein>
    <submittedName>
        <fullName evidence="2">Phosphatidate cytidylyltransferase</fullName>
    </submittedName>
</protein>
<keyword evidence="1" id="KW-0812">Transmembrane</keyword>
<gene>
    <name evidence="2" type="ORF">A3L01_09530</name>
</gene>
<dbReference type="PANTHER" id="PTHR31303:SF1">
    <property type="entry name" value="CTP-DEPENDENT DIACYLGLYCEROL KINASE 1"/>
    <property type="match status" value="1"/>
</dbReference>
<evidence type="ECO:0000313" key="2">
    <source>
        <dbReference type="EMBL" id="ASJ05591.1"/>
    </source>
</evidence>
<keyword evidence="1" id="KW-1133">Transmembrane helix</keyword>
<evidence type="ECO:0000313" key="3">
    <source>
        <dbReference type="Proteomes" id="UP000250272"/>
    </source>
</evidence>
<keyword evidence="2" id="KW-0808">Transferase</keyword>
<sequence length="217" mass="23832">MSMKSELKRKSLHLTGLLVPVSYLLFGRDLTLTFIGLAFFIFVVLEPFRIIEELRDNIKRRLKIYVDNDVMERVEVLEKQIDEITRGHERYRVAAHIYFAAAAFIVVYFFPEEIAIGAIAVATVGDALAAIIGKTLGRHRFSNGKSLEGSLAYFISGVLILYPLVGPLLAVVGSLTGALVELYGFPPGGNPASQLDDNFSNQLAIAVALYLAGIISL</sequence>
<name>A0A2Z2MTB4_9EURY</name>
<evidence type="ECO:0000256" key="1">
    <source>
        <dbReference type="SAM" id="Phobius"/>
    </source>
</evidence>
<dbReference type="KEGG" id="tbs:A3L01_09530"/>
<dbReference type="Proteomes" id="UP000250272">
    <property type="component" value="Chromosome"/>
</dbReference>
<accession>A0A2Z2MTB4</accession>
<keyword evidence="1" id="KW-0472">Membrane</keyword>
<dbReference type="GO" id="GO:0004143">
    <property type="term" value="F:ATP-dependent diacylglycerol kinase activity"/>
    <property type="evidence" value="ECO:0007669"/>
    <property type="project" value="InterPro"/>
</dbReference>
<dbReference type="GeneID" id="33327018"/>
<feature type="transmembrane region" description="Helical" evidence="1">
    <location>
        <begin position="116"/>
        <end position="133"/>
    </location>
</feature>
<dbReference type="AlphaFoldDB" id="A0A2Z2MTB4"/>
<dbReference type="PANTHER" id="PTHR31303">
    <property type="entry name" value="CTP-DEPENDENT DIACYLGLYCEROL KINASE 1"/>
    <property type="match status" value="1"/>
</dbReference>
<dbReference type="EMBL" id="CP015101">
    <property type="protein sequence ID" value="ASJ05591.1"/>
    <property type="molecule type" value="Genomic_DNA"/>
</dbReference>
<proteinExistence type="predicted"/>
<feature type="transmembrane region" description="Helical" evidence="1">
    <location>
        <begin position="199"/>
        <end position="216"/>
    </location>
</feature>
<dbReference type="OrthoDB" id="107330at2157"/>
<feature type="transmembrane region" description="Helical" evidence="1">
    <location>
        <begin position="34"/>
        <end position="51"/>
    </location>
</feature>
<keyword evidence="3" id="KW-1185">Reference proteome</keyword>
<dbReference type="GO" id="GO:0016779">
    <property type="term" value="F:nucleotidyltransferase activity"/>
    <property type="evidence" value="ECO:0007669"/>
    <property type="project" value="UniProtKB-KW"/>
</dbReference>
<keyword evidence="2" id="KW-0548">Nucleotidyltransferase</keyword>
<feature type="transmembrane region" description="Helical" evidence="1">
    <location>
        <begin position="153"/>
        <end position="179"/>
    </location>
</feature>
<organism evidence="2 3">
    <name type="scientific">Thermococcus barossii</name>
    <dbReference type="NCBI Taxonomy" id="54077"/>
    <lineage>
        <taxon>Archaea</taxon>
        <taxon>Methanobacteriati</taxon>
        <taxon>Methanobacteriota</taxon>
        <taxon>Thermococci</taxon>
        <taxon>Thermococcales</taxon>
        <taxon>Thermococcaceae</taxon>
        <taxon>Thermococcus</taxon>
    </lineage>
</organism>
<reference evidence="2 3" key="1">
    <citation type="submission" date="2016-04" db="EMBL/GenBank/DDBJ databases">
        <title>Complete genome sequence of Thermococcus barossii type strain SHCK-94.</title>
        <authorList>
            <person name="Oger P.M."/>
        </authorList>
    </citation>
    <scope>NUCLEOTIDE SEQUENCE [LARGE SCALE GENOMIC DNA]</scope>
    <source>
        <strain evidence="2 3">SHCK-94</strain>
    </source>
</reference>
<dbReference type="InterPro" id="IPR037997">
    <property type="entry name" value="Dgk1-like"/>
</dbReference>